<keyword evidence="6" id="KW-0325">Glycoprotein</keyword>
<dbReference type="PANTHER" id="PTHR22730">
    <property type="entry name" value="PROMININ PROM PROTEIN"/>
    <property type="match status" value="1"/>
</dbReference>
<feature type="compositionally biased region" description="Basic and acidic residues" evidence="7">
    <location>
        <begin position="85"/>
        <end position="99"/>
    </location>
</feature>
<dbReference type="AlphaFoldDB" id="A0A564YZ89"/>
<proteinExistence type="inferred from homology"/>
<dbReference type="InterPro" id="IPR008795">
    <property type="entry name" value="Prominin"/>
</dbReference>
<evidence type="ECO:0008006" key="11">
    <source>
        <dbReference type="Google" id="ProtNLM"/>
    </source>
</evidence>
<comment type="subcellular location">
    <subcellularLocation>
        <location evidence="1">Membrane</location>
        <topology evidence="1">Multi-pass membrane protein</topology>
    </subcellularLocation>
</comment>
<feature type="transmembrane region" description="Helical" evidence="8">
    <location>
        <begin position="528"/>
        <end position="557"/>
    </location>
</feature>
<accession>A0A564YZ89</accession>
<evidence type="ECO:0000256" key="7">
    <source>
        <dbReference type="SAM" id="MobiDB-lite"/>
    </source>
</evidence>
<organism evidence="9 10">
    <name type="scientific">Hymenolepis diminuta</name>
    <name type="common">Rat tapeworm</name>
    <dbReference type="NCBI Taxonomy" id="6216"/>
    <lineage>
        <taxon>Eukaryota</taxon>
        <taxon>Metazoa</taxon>
        <taxon>Spiralia</taxon>
        <taxon>Lophotrochozoa</taxon>
        <taxon>Platyhelminthes</taxon>
        <taxon>Cestoda</taxon>
        <taxon>Eucestoda</taxon>
        <taxon>Cyclophyllidea</taxon>
        <taxon>Hymenolepididae</taxon>
        <taxon>Hymenolepis</taxon>
    </lineage>
</organism>
<name>A0A564YZ89_HYMDI</name>
<feature type="compositionally biased region" description="Basic residues" evidence="7">
    <location>
        <begin position="51"/>
        <end position="65"/>
    </location>
</feature>
<evidence type="ECO:0000313" key="10">
    <source>
        <dbReference type="Proteomes" id="UP000321570"/>
    </source>
</evidence>
<evidence type="ECO:0000313" key="9">
    <source>
        <dbReference type="EMBL" id="VUZ52339.1"/>
    </source>
</evidence>
<evidence type="ECO:0000256" key="4">
    <source>
        <dbReference type="ARBA" id="ARBA00022989"/>
    </source>
</evidence>
<gene>
    <name evidence="9" type="ORF">WMSIL1_LOCUS10907</name>
</gene>
<dbReference type="EMBL" id="CABIJS010000488">
    <property type="protein sequence ID" value="VUZ52339.1"/>
    <property type="molecule type" value="Genomic_DNA"/>
</dbReference>
<dbReference type="Proteomes" id="UP000321570">
    <property type="component" value="Unassembled WGS sequence"/>
</dbReference>
<evidence type="ECO:0000256" key="6">
    <source>
        <dbReference type="ARBA" id="ARBA00023180"/>
    </source>
</evidence>
<feature type="region of interest" description="Disordered" evidence="7">
    <location>
        <begin position="51"/>
        <end position="99"/>
    </location>
</feature>
<keyword evidence="10" id="KW-1185">Reference proteome</keyword>
<keyword evidence="5 8" id="KW-0472">Membrane</keyword>
<protein>
    <recommendedName>
        <fullName evidence="11">Protein tweety homolog</fullName>
    </recommendedName>
</protein>
<feature type="transmembrane region" description="Helical" evidence="8">
    <location>
        <begin position="469"/>
        <end position="491"/>
    </location>
</feature>
<comment type="similarity">
    <text evidence="2">Belongs to the prominin family.</text>
</comment>
<evidence type="ECO:0000256" key="5">
    <source>
        <dbReference type="ARBA" id="ARBA00023136"/>
    </source>
</evidence>
<feature type="transmembrane region" description="Helical" evidence="8">
    <location>
        <begin position="20"/>
        <end position="49"/>
    </location>
</feature>
<evidence type="ECO:0000256" key="3">
    <source>
        <dbReference type="ARBA" id="ARBA00022692"/>
    </source>
</evidence>
<evidence type="ECO:0000256" key="8">
    <source>
        <dbReference type="SAM" id="Phobius"/>
    </source>
</evidence>
<feature type="non-terminal residue" evidence="9">
    <location>
        <position position="1"/>
    </location>
</feature>
<keyword evidence="3 8" id="KW-0812">Transmembrane</keyword>
<feature type="compositionally biased region" description="Polar residues" evidence="7">
    <location>
        <begin position="75"/>
        <end position="84"/>
    </location>
</feature>
<dbReference type="PANTHER" id="PTHR22730:SF1">
    <property type="entry name" value="PROMININ-LIKE PROTEIN"/>
    <property type="match status" value="1"/>
</dbReference>
<keyword evidence="4 8" id="KW-1133">Transmembrane helix</keyword>
<reference evidence="9 10" key="1">
    <citation type="submission" date="2019-07" db="EMBL/GenBank/DDBJ databases">
        <authorList>
            <person name="Jastrzebski P J."/>
            <person name="Paukszto L."/>
            <person name="Jastrzebski P J."/>
        </authorList>
    </citation>
    <scope>NUCLEOTIDE SEQUENCE [LARGE SCALE GENOMIC DNA]</scope>
    <source>
        <strain evidence="9 10">WMS-il1</strain>
    </source>
</reference>
<feature type="transmembrane region" description="Helical" evidence="8">
    <location>
        <begin position="183"/>
        <end position="214"/>
    </location>
</feature>
<evidence type="ECO:0000256" key="1">
    <source>
        <dbReference type="ARBA" id="ARBA00004141"/>
    </source>
</evidence>
<evidence type="ECO:0000256" key="2">
    <source>
        <dbReference type="ARBA" id="ARBA00006058"/>
    </source>
</evidence>
<feature type="non-terminal residue" evidence="9">
    <location>
        <position position="627"/>
    </location>
</feature>
<sequence length="627" mass="69883">EIGGGPDGVKKARDNPNREVYFIAGPLGVAIIMLIALLGLLLISCCTCCKKKGRKSGRSKKRKERKDKSEGNEDGQGNSRNRNQSQDEARGGSGKQDHTENRYGYYYYYESESDSEVDEDFKYHEGDYDEDGNPTGFKENLRGLFLFYKSSVFGSKVEERQAEILDEIEELMDKNSFTRKHQACICCGCHLLSLILALIYILALFICIVIYLMAAQQLAEVMGQPPENETTTRNEVIAWTSGTSTHFNFPGTVSFILGEVVTLLDDSATSLLGAMKSTIDDLPTTLEPKIDEGVNNTFNSLLQDIKVIDLFNQTEEMAGKFIGFNKHVQVIDKNYSDTVLELTKLNAEFKKIHTQVQNQQPPLADVDLIDFNFDENKVPPVVGSQHIQQFVDAFVDFAQKLDSLKQQLTSMPSQITDQIKQQLDLSQYYTQIETQVNGLIDTIKPQIENTAKTVPQYIQSAQKYIAPALYAPAGLMILIAVAFFVCFMLFITEACRLRILSCSGEGPSELASVEKVRQRSRACGGCRFCLCSFLLIVVVLLAIVAAVIMVICSLLAAELCPYVSMERGINQSDYVLNSYVNQQWPPIQNELLDMPAPNNVLFAIDTTCNPTHSTDPKLLPSVGVTRI</sequence>
<dbReference type="GO" id="GO:0016020">
    <property type="term" value="C:membrane"/>
    <property type="evidence" value="ECO:0007669"/>
    <property type="project" value="UniProtKB-SubCell"/>
</dbReference>